<name>A0A2M8QH65_9CHLR</name>
<accession>A0A2M8QH65</accession>
<gene>
    <name evidence="2" type="ORF">CUN48_00315</name>
</gene>
<dbReference type="InterPro" id="IPR043166">
    <property type="entry name" value="LarA-like_C"/>
</dbReference>
<evidence type="ECO:0000313" key="3">
    <source>
        <dbReference type="Proteomes" id="UP000230790"/>
    </source>
</evidence>
<comment type="caution">
    <text evidence="2">The sequence shown here is derived from an EMBL/GenBank/DDBJ whole genome shotgun (WGS) entry which is preliminary data.</text>
</comment>
<evidence type="ECO:0000259" key="1">
    <source>
        <dbReference type="Pfam" id="PF09861"/>
    </source>
</evidence>
<dbReference type="AlphaFoldDB" id="A0A2M8QH65"/>
<feature type="domain" description="LarA-like N-terminal" evidence="1">
    <location>
        <begin position="46"/>
        <end position="202"/>
    </location>
</feature>
<dbReference type="EMBL" id="PGTN01000001">
    <property type="protein sequence ID" value="PJF49092.1"/>
    <property type="molecule type" value="Genomic_DNA"/>
</dbReference>
<dbReference type="InterPro" id="IPR018657">
    <property type="entry name" value="LarA-like_N"/>
</dbReference>
<dbReference type="GO" id="GO:0050043">
    <property type="term" value="F:lactate racemase activity"/>
    <property type="evidence" value="ECO:0007669"/>
    <property type="project" value="InterPro"/>
</dbReference>
<dbReference type="Gene3D" id="3.90.226.30">
    <property type="match status" value="1"/>
</dbReference>
<sequence>MQRARCVWRLSSHHPRELPDEGYNRWSSRGVDVYEEDRCFFISSYGLPTRWQIEQTAAAAAVPLAAVDAEVEIRLSNPLNSLPLADLCGANTNVVIVCDRAPLDEARLAILRGVLSHLERAGIAPHRVTLLIAAMDDEMPNSAEPLHGVHTALNGLGEYANCIHIAQHDPEDVRELDDMGSFEGVPLTINYRAAEADLLIAIYLMQLGDDACCAGSCATITLGVVGAPARRELRTTRFYDDRIEPSALDLPLFQRVVREGARRAGLMFAVGALVDAKGHPLAVYAGAPINVDDALADAARALQECDVDAPSYDVVLAEPNRSGRAGGSLFDAGLAAIHISLARTPILRRGGSLILPIGRRDDDGASARAFYNALTNAPSPESVIRQLRGRSLQTGEARAYLLAHAMQRHRVIAAGPQCEQLARDIHFLSSSSVREAAELAENFTGKHPRALIVRHALSTTPVFRGKLFTHDAFDAPELVAPRWN</sequence>
<evidence type="ECO:0000313" key="2">
    <source>
        <dbReference type="EMBL" id="PJF49092.1"/>
    </source>
</evidence>
<organism evidence="2 3">
    <name type="scientific">Candidatus Thermofonsia Clade 3 bacterium</name>
    <dbReference type="NCBI Taxonomy" id="2364212"/>
    <lineage>
        <taxon>Bacteria</taxon>
        <taxon>Bacillati</taxon>
        <taxon>Chloroflexota</taxon>
        <taxon>Candidatus Thermofontia</taxon>
        <taxon>Candidatus Thermofonsia Clade 3</taxon>
    </lineage>
</organism>
<dbReference type="Proteomes" id="UP000230790">
    <property type="component" value="Unassembled WGS sequence"/>
</dbReference>
<reference evidence="2 3" key="1">
    <citation type="submission" date="2017-11" db="EMBL/GenBank/DDBJ databases">
        <title>Evolution of Phototrophy in the Chloroflexi Phylum Driven by Horizontal Gene Transfer.</title>
        <authorList>
            <person name="Ward L.M."/>
            <person name="Hemp J."/>
            <person name="Shih P.M."/>
            <person name="Mcglynn S.E."/>
            <person name="Fischer W."/>
        </authorList>
    </citation>
    <scope>NUCLEOTIDE SEQUENCE [LARGE SCALE GENOMIC DNA]</scope>
    <source>
        <strain evidence="2">JP3_7</strain>
    </source>
</reference>
<proteinExistence type="predicted"/>
<protein>
    <recommendedName>
        <fullName evidence="1">LarA-like N-terminal domain-containing protein</fullName>
    </recommendedName>
</protein>
<dbReference type="Pfam" id="PF09861">
    <property type="entry name" value="Lar_N"/>
    <property type="match status" value="1"/>
</dbReference>
<dbReference type="Gene3D" id="3.40.50.11440">
    <property type="match status" value="1"/>
</dbReference>